<reference evidence="1 2" key="1">
    <citation type="submission" date="2021-05" db="EMBL/GenBank/DDBJ databases">
        <title>Genome Assembly of Synthetic Allotetraploid Brassica napus Reveals Homoeologous Exchanges between Subgenomes.</title>
        <authorList>
            <person name="Davis J.T."/>
        </authorList>
    </citation>
    <scope>NUCLEOTIDE SEQUENCE [LARGE SCALE GENOMIC DNA]</scope>
    <source>
        <strain evidence="2">cv. Da-Ae</strain>
        <tissue evidence="1">Seedling</tissue>
    </source>
</reference>
<accession>A0ABQ7YWG1</accession>
<dbReference type="EMBL" id="JAGKQM010000016">
    <property type="protein sequence ID" value="KAH0872231.1"/>
    <property type="molecule type" value="Genomic_DNA"/>
</dbReference>
<proteinExistence type="predicted"/>
<organism evidence="1 2">
    <name type="scientific">Brassica napus</name>
    <name type="common">Rape</name>
    <dbReference type="NCBI Taxonomy" id="3708"/>
    <lineage>
        <taxon>Eukaryota</taxon>
        <taxon>Viridiplantae</taxon>
        <taxon>Streptophyta</taxon>
        <taxon>Embryophyta</taxon>
        <taxon>Tracheophyta</taxon>
        <taxon>Spermatophyta</taxon>
        <taxon>Magnoliopsida</taxon>
        <taxon>eudicotyledons</taxon>
        <taxon>Gunneridae</taxon>
        <taxon>Pentapetalae</taxon>
        <taxon>rosids</taxon>
        <taxon>malvids</taxon>
        <taxon>Brassicales</taxon>
        <taxon>Brassicaceae</taxon>
        <taxon>Brassiceae</taxon>
        <taxon>Brassica</taxon>
    </lineage>
</organism>
<dbReference type="Proteomes" id="UP000824890">
    <property type="component" value="Unassembled WGS sequence"/>
</dbReference>
<evidence type="ECO:0000313" key="2">
    <source>
        <dbReference type="Proteomes" id="UP000824890"/>
    </source>
</evidence>
<sequence length="215" mass="24000">MDSKSSERFLNIHATARVQSSSSYSSEVVIFQNYHEEILLQDKRSGSVFECLGSYPDHLLEGSTLSLDVDNFTPAYIFRRLAKELNDYDLSWDITRRIFPESQRRDLPQDKPLFITVLVESTRKFFIENVFVNGLIEEAMTLALSAAILENGIWVSASAAAATSMRTVIVRFADADAAAAAYYIATTDFIGVSRRTRRSDAASDAVSCVNETNKS</sequence>
<protein>
    <submittedName>
        <fullName evidence="1">Uncharacterized protein</fullName>
    </submittedName>
</protein>
<comment type="caution">
    <text evidence="1">The sequence shown here is derived from an EMBL/GenBank/DDBJ whole genome shotgun (WGS) entry which is preliminary data.</text>
</comment>
<gene>
    <name evidence="1" type="ORF">HID58_069593</name>
</gene>
<name>A0ABQ7YWG1_BRANA</name>
<evidence type="ECO:0000313" key="1">
    <source>
        <dbReference type="EMBL" id="KAH0872231.1"/>
    </source>
</evidence>
<keyword evidence="2" id="KW-1185">Reference proteome</keyword>